<reference evidence="5" key="1">
    <citation type="submission" date="2014-11" db="EMBL/GenBank/DDBJ databases">
        <authorList>
            <person name="Geib S."/>
        </authorList>
    </citation>
    <scope>NUCLEOTIDE SEQUENCE</scope>
</reference>
<dbReference type="InterPro" id="IPR043596">
    <property type="entry name" value="CFAP53/TCHP"/>
</dbReference>
<dbReference type="GO" id="GO:0005929">
    <property type="term" value="C:cilium"/>
    <property type="evidence" value="ECO:0007669"/>
    <property type="project" value="UniProtKB-SubCell"/>
</dbReference>
<reference evidence="5" key="2">
    <citation type="journal article" date="2015" name="Gigascience">
        <title>Reconstructing a comprehensive transcriptome assembly of a white-pupal translocated strain of the pest fruit fly Bactrocera cucurbitae.</title>
        <authorList>
            <person name="Sim S.B."/>
            <person name="Calla B."/>
            <person name="Hall B."/>
            <person name="DeRego T."/>
            <person name="Geib S.M."/>
        </authorList>
    </citation>
    <scope>NUCLEOTIDE SEQUENCE</scope>
</reference>
<evidence type="ECO:0000256" key="3">
    <source>
        <dbReference type="ARBA" id="ARBA00023273"/>
    </source>
</evidence>
<dbReference type="EMBL" id="GBXI01015034">
    <property type="protein sequence ID" value="JAC99257.1"/>
    <property type="molecule type" value="Transcribed_RNA"/>
</dbReference>
<gene>
    <name evidence="5" type="ORF">g.16989</name>
</gene>
<proteinExistence type="predicted"/>
<evidence type="ECO:0000256" key="1">
    <source>
        <dbReference type="ARBA" id="ARBA00004138"/>
    </source>
</evidence>
<keyword evidence="3" id="KW-0966">Cell projection</keyword>
<evidence type="ECO:0000313" key="5">
    <source>
        <dbReference type="EMBL" id="JAC99257.1"/>
    </source>
</evidence>
<dbReference type="PANTHER" id="PTHR31183">
    <property type="entry name" value="TRICHOPLEIN KERATIN FILAMENT-BINDING PROTEIN FAMILY MEMBER"/>
    <property type="match status" value="1"/>
</dbReference>
<evidence type="ECO:0000256" key="4">
    <source>
        <dbReference type="SAM" id="Coils"/>
    </source>
</evidence>
<keyword evidence="2" id="KW-0969">Cilium</keyword>
<protein>
    <submittedName>
        <fullName evidence="5">Uncharacterized protein</fullName>
    </submittedName>
</protein>
<sequence>MITEKDLRIFIFVQGTDRKSLYTQIKELVKTAQEMAERELNQRRERLRVMLEHEDKIYEEEFANKVKSRIDEDIQHRKDALFNIKEERKRVEKESLERKTIQQQFECCYEIREALRRKETLQTKEVQLEQIVEKERAQRRERQMDDYWCKVRDAGAQRYDQRQADELKKKCDLKRLMRCTLEQQMEMHKQEEEHQRELKRVEAIELNKVLEEIRLEDFDRKRLGMPQKTLDYREELLNMIAENKAKRDAEECERMEEHRQLMRDVAREEQEYSAAMMQRKRAVYNATMEYLDYARRMRKLEEDAQNMRDARIDDLCHVDICTKSNIQRELQRKAEIAALCYAELRRQICEEYERRLRDIQEQREPKIIENRFVHPEKTRADIMAERRKMREGLDEQLIENARVHAEEEAKYNADLKLAIDDPAFCTELAQKYLSAGIDYLPPHANWLIYACTPKQYVGKQSAVAAAGGERKEDSPDTCIKPCGCKARTDLECTHYGWSAYKRGANAAGKRRLELESC</sequence>
<name>A0A0A1WLI8_ZEUCU</name>
<dbReference type="PANTHER" id="PTHR31183:SF1">
    <property type="entry name" value="CILIA- AND FLAGELLA-ASSOCIATED PROTEIN 53"/>
    <property type="match status" value="1"/>
</dbReference>
<dbReference type="AlphaFoldDB" id="A0A0A1WLI8"/>
<comment type="subcellular location">
    <subcellularLocation>
        <location evidence="1">Cell projection</location>
        <location evidence="1">Cilium</location>
    </subcellularLocation>
</comment>
<keyword evidence="4" id="KW-0175">Coiled coil</keyword>
<evidence type="ECO:0000256" key="2">
    <source>
        <dbReference type="ARBA" id="ARBA00023069"/>
    </source>
</evidence>
<accession>A0A0A1WLI8</accession>
<organism evidence="5">
    <name type="scientific">Zeugodacus cucurbitae</name>
    <name type="common">Melon fruit fly</name>
    <name type="synonym">Bactrocera cucurbitae</name>
    <dbReference type="NCBI Taxonomy" id="28588"/>
    <lineage>
        <taxon>Eukaryota</taxon>
        <taxon>Metazoa</taxon>
        <taxon>Ecdysozoa</taxon>
        <taxon>Arthropoda</taxon>
        <taxon>Hexapoda</taxon>
        <taxon>Insecta</taxon>
        <taxon>Pterygota</taxon>
        <taxon>Neoptera</taxon>
        <taxon>Endopterygota</taxon>
        <taxon>Diptera</taxon>
        <taxon>Brachycera</taxon>
        <taxon>Muscomorpha</taxon>
        <taxon>Tephritoidea</taxon>
        <taxon>Tephritidae</taxon>
        <taxon>Zeugodacus</taxon>
        <taxon>Zeugodacus</taxon>
    </lineage>
</organism>
<feature type="coiled-coil region" evidence="4">
    <location>
        <begin position="84"/>
        <end position="138"/>
    </location>
</feature>